<evidence type="ECO:0000256" key="12">
    <source>
        <dbReference type="SAM" id="Phobius"/>
    </source>
</evidence>
<evidence type="ECO:0000256" key="8">
    <source>
        <dbReference type="ARBA" id="ARBA00023098"/>
    </source>
</evidence>
<protein>
    <recommendedName>
        <fullName evidence="15">Stearoyl-CoA desaturase b</fullName>
    </recommendedName>
</protein>
<comment type="subcellular location">
    <subcellularLocation>
        <location evidence="1">Membrane</location>
        <topology evidence="1">Multi-pass membrane protein</topology>
    </subcellularLocation>
</comment>
<keyword evidence="3 11" id="KW-0444">Lipid biosynthesis</keyword>
<dbReference type="PRINTS" id="PR00075">
    <property type="entry name" value="FACDDSATRASE"/>
</dbReference>
<accession>A0A3P8PPR1</accession>
<feature type="transmembrane region" description="Helical" evidence="12">
    <location>
        <begin position="46"/>
        <end position="66"/>
    </location>
</feature>
<dbReference type="GO" id="GO:0006636">
    <property type="term" value="P:unsaturated fatty acid biosynthetic process"/>
    <property type="evidence" value="ECO:0007669"/>
    <property type="project" value="TreeGrafter"/>
</dbReference>
<feature type="transmembrane region" description="Helical" evidence="12">
    <location>
        <begin position="258"/>
        <end position="278"/>
    </location>
</feature>
<keyword evidence="6 12" id="KW-1133">Transmembrane helix</keyword>
<comment type="domain">
    <text evidence="11">The histidine box domains are involved in binding the catalytic metal ions.</text>
</comment>
<dbReference type="GeneTree" id="ENSGT00940000154908"/>
<reference evidence="14" key="2">
    <citation type="submission" date="2023-03" db="EMBL/GenBank/DDBJ databases">
        <authorList>
            <consortium name="Wellcome Sanger Institute Data Sharing"/>
        </authorList>
    </citation>
    <scope>NUCLEOTIDE SEQUENCE [LARGE SCALE GENOMIC DNA]</scope>
</reference>
<dbReference type="GO" id="GO:1903966">
    <property type="term" value="P:monounsaturated fatty acid biosynthetic process"/>
    <property type="evidence" value="ECO:0007669"/>
    <property type="project" value="TreeGrafter"/>
</dbReference>
<evidence type="ECO:0000256" key="7">
    <source>
        <dbReference type="ARBA" id="ARBA00023002"/>
    </source>
</evidence>
<feature type="transmembrane region" description="Helical" evidence="12">
    <location>
        <begin position="221"/>
        <end position="238"/>
    </location>
</feature>
<keyword evidence="14" id="KW-1185">Reference proteome</keyword>
<dbReference type="Ensembl" id="ENSACLT00000019498.2">
    <property type="protein sequence ID" value="ENSACLP00000019055.2"/>
    <property type="gene ID" value="ENSACLG00000012829.2"/>
</dbReference>
<dbReference type="GO" id="GO:0070542">
    <property type="term" value="P:response to fatty acid"/>
    <property type="evidence" value="ECO:0007669"/>
    <property type="project" value="TreeGrafter"/>
</dbReference>
<organism evidence="13 14">
    <name type="scientific">Astatotilapia calliptera</name>
    <name type="common">Eastern happy</name>
    <name type="synonym">Chromis callipterus</name>
    <dbReference type="NCBI Taxonomy" id="8154"/>
    <lineage>
        <taxon>Eukaryota</taxon>
        <taxon>Metazoa</taxon>
        <taxon>Chordata</taxon>
        <taxon>Craniata</taxon>
        <taxon>Vertebrata</taxon>
        <taxon>Euteleostomi</taxon>
        <taxon>Actinopterygii</taxon>
        <taxon>Neopterygii</taxon>
        <taxon>Teleostei</taxon>
        <taxon>Neoteleostei</taxon>
        <taxon>Acanthomorphata</taxon>
        <taxon>Ovalentaria</taxon>
        <taxon>Cichlomorphae</taxon>
        <taxon>Cichliformes</taxon>
        <taxon>Cichlidae</taxon>
        <taxon>African cichlids</taxon>
        <taxon>Pseudocrenilabrinae</taxon>
        <taxon>Haplochromini</taxon>
        <taxon>Astatotilapia</taxon>
    </lineage>
</organism>
<dbReference type="GO" id="GO:0005506">
    <property type="term" value="F:iron ion binding"/>
    <property type="evidence" value="ECO:0007669"/>
    <property type="project" value="TreeGrafter"/>
</dbReference>
<sequence length="330" mass="37948">ASNTANRHPASPITIPPHADDSSTVDDAIYFTYKEKPWKLPTVLRWRNIIVFILLHLGALYGLILISSTSPSTLAWSEYSGNPGACLVVRLHMGKMEADPLYLRCDILHAFSLSMCMQKNIYEWVRDHCLHHKYVCTDADPHNASRGFFFSHIGWLLVQEHPDCAEKKQKLSLSDLTTDKVVMFQKRHYVVSMLVLWFLVPTLVPWYFWGESLVVGCFVPGLLRHVAVLNATWLVNSVAQMWGNRPYDKNINPRENKFVSFSALNIQMCVIIFLFIYFSRFLNGKTSVLSIKLSFTCFNQCLSPYCFSVMSYHHHHQISSLSLFKNDLLH</sequence>
<evidence type="ECO:0000256" key="2">
    <source>
        <dbReference type="ARBA" id="ARBA00009295"/>
    </source>
</evidence>
<keyword evidence="9 12" id="KW-0472">Membrane</keyword>
<dbReference type="Proteomes" id="UP000265100">
    <property type="component" value="Chromosome 13"/>
</dbReference>
<reference evidence="13" key="4">
    <citation type="submission" date="2025-09" db="UniProtKB">
        <authorList>
            <consortium name="Ensembl"/>
        </authorList>
    </citation>
    <scope>IDENTIFICATION</scope>
</reference>
<feature type="transmembrane region" description="Helical" evidence="12">
    <location>
        <begin position="189"/>
        <end position="209"/>
    </location>
</feature>
<keyword evidence="4 11" id="KW-0812">Transmembrane</keyword>
<keyword evidence="8" id="KW-0443">Lipid metabolism</keyword>
<evidence type="ECO:0000256" key="5">
    <source>
        <dbReference type="ARBA" id="ARBA00022832"/>
    </source>
</evidence>
<evidence type="ECO:0000256" key="1">
    <source>
        <dbReference type="ARBA" id="ARBA00004141"/>
    </source>
</evidence>
<dbReference type="PANTHER" id="PTHR11351:SF102">
    <property type="entry name" value="STEAROYL-COA DESATURASE"/>
    <property type="match status" value="1"/>
</dbReference>
<evidence type="ECO:0000313" key="13">
    <source>
        <dbReference type="Ensembl" id="ENSACLP00000019055.2"/>
    </source>
</evidence>
<evidence type="ECO:0000256" key="10">
    <source>
        <dbReference type="ARBA" id="ARBA00023160"/>
    </source>
</evidence>
<dbReference type="GO" id="GO:0004768">
    <property type="term" value="F:stearoyl-CoA 9-desaturase activity"/>
    <property type="evidence" value="ECO:0007669"/>
    <property type="project" value="TreeGrafter"/>
</dbReference>
<evidence type="ECO:0000256" key="3">
    <source>
        <dbReference type="ARBA" id="ARBA00022516"/>
    </source>
</evidence>
<keyword evidence="10 11" id="KW-0275">Fatty acid biosynthesis</keyword>
<evidence type="ECO:0000256" key="4">
    <source>
        <dbReference type="ARBA" id="ARBA00022692"/>
    </source>
</evidence>
<evidence type="ECO:0000256" key="11">
    <source>
        <dbReference type="RuleBase" id="RU000581"/>
    </source>
</evidence>
<dbReference type="AlphaFoldDB" id="A0A3P8PPR1"/>
<reference evidence="13 14" key="1">
    <citation type="submission" date="2018-05" db="EMBL/GenBank/DDBJ databases">
        <authorList>
            <person name="Datahose"/>
        </authorList>
    </citation>
    <scope>NUCLEOTIDE SEQUENCE</scope>
</reference>
<comment type="similarity">
    <text evidence="2 11">Belongs to the fatty acid desaturase type 1 family.</text>
</comment>
<dbReference type="Bgee" id="ENSACLG00000012829">
    <property type="expression patterns" value="Expressed in liver"/>
</dbReference>
<comment type="cofactor">
    <cofactor evidence="11">
        <name>Fe(2+)</name>
        <dbReference type="ChEBI" id="CHEBI:29033"/>
    </cofactor>
</comment>
<keyword evidence="5" id="KW-0276">Fatty acid metabolism</keyword>
<dbReference type="GO" id="GO:0032896">
    <property type="term" value="F:palmitoyl-CoA 9-desaturase activity"/>
    <property type="evidence" value="ECO:0007669"/>
    <property type="project" value="TreeGrafter"/>
</dbReference>
<evidence type="ECO:0008006" key="15">
    <source>
        <dbReference type="Google" id="ProtNLM"/>
    </source>
</evidence>
<proteinExistence type="inferred from homology"/>
<dbReference type="GO" id="GO:0005789">
    <property type="term" value="C:endoplasmic reticulum membrane"/>
    <property type="evidence" value="ECO:0007669"/>
    <property type="project" value="TreeGrafter"/>
</dbReference>
<evidence type="ECO:0000313" key="14">
    <source>
        <dbReference type="Proteomes" id="UP000265100"/>
    </source>
</evidence>
<evidence type="ECO:0000256" key="9">
    <source>
        <dbReference type="ARBA" id="ARBA00023136"/>
    </source>
</evidence>
<evidence type="ECO:0000256" key="6">
    <source>
        <dbReference type="ARBA" id="ARBA00022989"/>
    </source>
</evidence>
<keyword evidence="7 11" id="KW-0560">Oxidoreductase</keyword>
<name>A0A3P8PPR1_ASTCA</name>
<reference evidence="13" key="3">
    <citation type="submission" date="2025-08" db="UniProtKB">
        <authorList>
            <consortium name="Ensembl"/>
        </authorList>
    </citation>
    <scope>IDENTIFICATION</scope>
</reference>
<dbReference type="InterPro" id="IPR015876">
    <property type="entry name" value="Acyl-CoA_DS"/>
</dbReference>
<dbReference type="PANTHER" id="PTHR11351">
    <property type="entry name" value="ACYL-COA DESATURASE"/>
    <property type="match status" value="1"/>
</dbReference>
<gene>
    <name evidence="13" type="primary">SCD</name>
</gene>